<comment type="caution">
    <text evidence="3">The sequence shown here is derived from an EMBL/GenBank/DDBJ whole genome shotgun (WGS) entry which is preliminary data.</text>
</comment>
<dbReference type="Proteomes" id="UP001497472">
    <property type="component" value="Unassembled WGS sequence"/>
</dbReference>
<keyword evidence="2" id="KW-1133">Transmembrane helix</keyword>
<feature type="compositionally biased region" description="Basic residues" evidence="1">
    <location>
        <begin position="65"/>
        <end position="77"/>
    </location>
</feature>
<dbReference type="AlphaFoldDB" id="A0AAV1JRL9"/>
<keyword evidence="2" id="KW-0472">Membrane</keyword>
<sequence>MLVFKEPEESTAHKVLYYGILFLIIVYMMKLIKYMISKTRTYYSRDGLRLRTNSPGGNRQDEIGKHRKRQRRKRHGRLTAADQWAKEKPCHLTDEEEEE</sequence>
<proteinExistence type="predicted"/>
<reference evidence="3 4" key="1">
    <citation type="submission" date="2023-11" db="EMBL/GenBank/DDBJ databases">
        <authorList>
            <person name="Okamura Y."/>
        </authorList>
    </citation>
    <scope>NUCLEOTIDE SEQUENCE [LARGE SCALE GENOMIC DNA]</scope>
</reference>
<evidence type="ECO:0000313" key="4">
    <source>
        <dbReference type="Proteomes" id="UP001497472"/>
    </source>
</evidence>
<accession>A0AAV1JRL9</accession>
<organism evidence="3 4">
    <name type="scientific">Leptosia nina</name>
    <dbReference type="NCBI Taxonomy" id="320188"/>
    <lineage>
        <taxon>Eukaryota</taxon>
        <taxon>Metazoa</taxon>
        <taxon>Ecdysozoa</taxon>
        <taxon>Arthropoda</taxon>
        <taxon>Hexapoda</taxon>
        <taxon>Insecta</taxon>
        <taxon>Pterygota</taxon>
        <taxon>Neoptera</taxon>
        <taxon>Endopterygota</taxon>
        <taxon>Lepidoptera</taxon>
        <taxon>Glossata</taxon>
        <taxon>Ditrysia</taxon>
        <taxon>Papilionoidea</taxon>
        <taxon>Pieridae</taxon>
        <taxon>Pierinae</taxon>
        <taxon>Leptosia</taxon>
    </lineage>
</organism>
<evidence type="ECO:0000256" key="1">
    <source>
        <dbReference type="SAM" id="MobiDB-lite"/>
    </source>
</evidence>
<name>A0AAV1JRL9_9NEOP</name>
<evidence type="ECO:0000256" key="2">
    <source>
        <dbReference type="SAM" id="Phobius"/>
    </source>
</evidence>
<dbReference type="EMBL" id="CAVLEF010000132">
    <property type="protein sequence ID" value="CAK1551977.1"/>
    <property type="molecule type" value="Genomic_DNA"/>
</dbReference>
<feature type="region of interest" description="Disordered" evidence="1">
    <location>
        <begin position="48"/>
        <end position="99"/>
    </location>
</feature>
<protein>
    <submittedName>
        <fullName evidence="3">Uncharacterized protein</fullName>
    </submittedName>
</protein>
<feature type="transmembrane region" description="Helical" evidence="2">
    <location>
        <begin position="15"/>
        <end position="36"/>
    </location>
</feature>
<evidence type="ECO:0000313" key="3">
    <source>
        <dbReference type="EMBL" id="CAK1551977.1"/>
    </source>
</evidence>
<feature type="compositionally biased region" description="Basic and acidic residues" evidence="1">
    <location>
        <begin position="84"/>
        <end position="93"/>
    </location>
</feature>
<gene>
    <name evidence="3" type="ORF">LNINA_LOCUS11067</name>
</gene>
<keyword evidence="2" id="KW-0812">Transmembrane</keyword>
<keyword evidence="4" id="KW-1185">Reference proteome</keyword>